<evidence type="ECO:0000313" key="3">
    <source>
        <dbReference type="Proteomes" id="UP000076154"/>
    </source>
</evidence>
<dbReference type="PANTHER" id="PTHR28142">
    <property type="entry name" value="MITOCHONDRIAL INNER MEMBRANE I-AAA PROTEASE SUPERCOMPLEX SUBUNIT MGR3-RELATED"/>
    <property type="match status" value="1"/>
</dbReference>
<dbReference type="InterPro" id="IPR040201">
    <property type="entry name" value="Mrg3-like"/>
</dbReference>
<dbReference type="Proteomes" id="UP000076154">
    <property type="component" value="Unassembled WGS sequence"/>
</dbReference>
<dbReference type="PANTHER" id="PTHR28142:SF1">
    <property type="entry name" value="MITOCHONDRIAL INNER MEMBRANE I-AAA PROTEASE SUPERCOMPLEX SUBUNIT MGR3-RELATED"/>
    <property type="match status" value="1"/>
</dbReference>
<dbReference type="OrthoDB" id="10050400at2759"/>
<name>A0A369KBA6_HYPMA</name>
<comment type="caution">
    <text evidence="2">The sequence shown here is derived from an EMBL/GenBank/DDBJ whole genome shotgun (WGS) entry which is preliminary data.</text>
</comment>
<dbReference type="SUPFAM" id="SSF48452">
    <property type="entry name" value="TPR-like"/>
    <property type="match status" value="1"/>
</dbReference>
<sequence>MISRLNRLGGFKSRFLTQTHAIKAERLKSTNIFRVVLAIPQTRPYSQEIPLAARASSRSRLTPFLTLLLVAGIGATAYGVYDIYGVMTLWPIEVRKDLRAGVSAKHKEDFELSEQYLRRAWETSKTLPLDAFGAQPHLKTSGIAVCLAGVLESNGKVDKAYDVYVEALSQLQEVGTKELLSGPENLRAVAISYKLGELAALLQKPEEEEQHLVWAVEALLKSILPTRGPNTGEHHSQASDSDALAITTELSLPDWATNTDIAAPFEALGTYYAHAGKLDYAISLYLQAISVLIPPPPEQSSVEDRCRGAQLMTNLSEIIVRSQHSLETKTLDQAEAWARKALDITVHTKESTSTVNPTCEVAFAVALFNLAAIRKMAGDKEEAKQFFLLSLKQSRVIGMQAGIDHAEAALRELDTQATGASNP</sequence>
<proteinExistence type="predicted"/>
<gene>
    <name evidence="2" type="ORF">Hypma_005891</name>
</gene>
<dbReference type="InParanoid" id="A0A369KBA6"/>
<evidence type="ECO:0000313" key="2">
    <source>
        <dbReference type="EMBL" id="RDB30872.1"/>
    </source>
</evidence>
<dbReference type="AlphaFoldDB" id="A0A369KBA6"/>
<feature type="transmembrane region" description="Helical" evidence="1">
    <location>
        <begin position="61"/>
        <end position="81"/>
    </location>
</feature>
<keyword evidence="1" id="KW-1133">Transmembrane helix</keyword>
<dbReference type="Gene3D" id="1.25.40.10">
    <property type="entry name" value="Tetratricopeptide repeat domain"/>
    <property type="match status" value="1"/>
</dbReference>
<dbReference type="EMBL" id="LUEZ02000004">
    <property type="protein sequence ID" value="RDB30872.1"/>
    <property type="molecule type" value="Genomic_DNA"/>
</dbReference>
<protein>
    <recommendedName>
        <fullName evidence="4">TPR repeat-containing protein P27G11.02</fullName>
    </recommendedName>
</protein>
<evidence type="ECO:0000256" key="1">
    <source>
        <dbReference type="SAM" id="Phobius"/>
    </source>
</evidence>
<evidence type="ECO:0008006" key="4">
    <source>
        <dbReference type="Google" id="ProtNLM"/>
    </source>
</evidence>
<organism evidence="2 3">
    <name type="scientific">Hypsizygus marmoreus</name>
    <name type="common">White beech mushroom</name>
    <name type="synonym">Agaricus marmoreus</name>
    <dbReference type="NCBI Taxonomy" id="39966"/>
    <lineage>
        <taxon>Eukaryota</taxon>
        <taxon>Fungi</taxon>
        <taxon>Dikarya</taxon>
        <taxon>Basidiomycota</taxon>
        <taxon>Agaricomycotina</taxon>
        <taxon>Agaricomycetes</taxon>
        <taxon>Agaricomycetidae</taxon>
        <taxon>Agaricales</taxon>
        <taxon>Tricholomatineae</taxon>
        <taxon>Lyophyllaceae</taxon>
        <taxon>Hypsizygus</taxon>
    </lineage>
</organism>
<dbReference type="STRING" id="39966.A0A369KBA6"/>
<keyword evidence="1" id="KW-0812">Transmembrane</keyword>
<keyword evidence="3" id="KW-1185">Reference proteome</keyword>
<keyword evidence="1" id="KW-0472">Membrane</keyword>
<dbReference type="InterPro" id="IPR011990">
    <property type="entry name" value="TPR-like_helical_dom_sf"/>
</dbReference>
<dbReference type="FunCoup" id="A0A369KBA6">
    <property type="interactions" value="29"/>
</dbReference>
<accession>A0A369KBA6</accession>
<reference evidence="2" key="1">
    <citation type="submission" date="2018-04" db="EMBL/GenBank/DDBJ databases">
        <title>Whole genome sequencing of Hypsizygus marmoreus.</title>
        <authorList>
            <person name="Choi I.-G."/>
            <person name="Min B."/>
            <person name="Kim J.-G."/>
            <person name="Kim S."/>
            <person name="Oh Y.-L."/>
            <person name="Kong W.-S."/>
            <person name="Park H."/>
            <person name="Jeong J."/>
            <person name="Song E.-S."/>
        </authorList>
    </citation>
    <scope>NUCLEOTIDE SEQUENCE [LARGE SCALE GENOMIC DNA]</scope>
    <source>
        <strain evidence="2">51987-8</strain>
    </source>
</reference>